<comment type="similarity">
    <text evidence="3">Belongs to the RbfA family.</text>
</comment>
<dbReference type="PANTHER" id="PTHR33515">
    <property type="entry name" value="RIBOSOME-BINDING FACTOR A, CHLOROPLASTIC-RELATED"/>
    <property type="match status" value="1"/>
</dbReference>
<dbReference type="RefSeq" id="WP_090398875.1">
    <property type="nucleotide sequence ID" value="NZ_FNEN01000009.1"/>
</dbReference>
<comment type="subunit">
    <text evidence="3">Monomer. Binds 30S ribosomal subunits, but not 50S ribosomal subunits or 70S ribosomes.</text>
</comment>
<dbReference type="InterPro" id="IPR000238">
    <property type="entry name" value="RbfA"/>
</dbReference>
<dbReference type="PANTHER" id="PTHR33515:SF1">
    <property type="entry name" value="RIBOSOME-BINDING FACTOR A, CHLOROPLASTIC-RELATED"/>
    <property type="match status" value="1"/>
</dbReference>
<name>A0A1G8PQY2_9BACI</name>
<dbReference type="PROSITE" id="PS01319">
    <property type="entry name" value="RBFA"/>
    <property type="match status" value="1"/>
</dbReference>
<protein>
    <recommendedName>
        <fullName evidence="3">Ribosome-binding factor A</fullName>
    </recommendedName>
</protein>
<evidence type="ECO:0000256" key="1">
    <source>
        <dbReference type="ARBA" id="ARBA00022490"/>
    </source>
</evidence>
<dbReference type="FunFam" id="3.30.300.20:FF:000009">
    <property type="entry name" value="Ribosome-binding factor A"/>
    <property type="match status" value="1"/>
</dbReference>
<dbReference type="HAMAP" id="MF_00003">
    <property type="entry name" value="RbfA"/>
    <property type="match status" value="1"/>
</dbReference>
<gene>
    <name evidence="3" type="primary">rbfA</name>
    <name evidence="4" type="ORF">SAMN04488123_10956</name>
</gene>
<dbReference type="Gene3D" id="3.30.300.20">
    <property type="match status" value="1"/>
</dbReference>
<organism evidence="4 5">
    <name type="scientific">Natribacillus halophilus</name>
    <dbReference type="NCBI Taxonomy" id="549003"/>
    <lineage>
        <taxon>Bacteria</taxon>
        <taxon>Bacillati</taxon>
        <taxon>Bacillota</taxon>
        <taxon>Bacilli</taxon>
        <taxon>Bacillales</taxon>
        <taxon>Bacillaceae</taxon>
        <taxon>Natribacillus</taxon>
    </lineage>
</organism>
<proteinExistence type="inferred from homology"/>
<dbReference type="NCBIfam" id="TIGR00082">
    <property type="entry name" value="rbfA"/>
    <property type="match status" value="1"/>
</dbReference>
<dbReference type="Pfam" id="PF02033">
    <property type="entry name" value="RBFA"/>
    <property type="match status" value="1"/>
</dbReference>
<evidence type="ECO:0000256" key="3">
    <source>
        <dbReference type="HAMAP-Rule" id="MF_00003"/>
    </source>
</evidence>
<reference evidence="4 5" key="1">
    <citation type="submission" date="2016-10" db="EMBL/GenBank/DDBJ databases">
        <authorList>
            <person name="de Groot N.N."/>
        </authorList>
    </citation>
    <scope>NUCLEOTIDE SEQUENCE [LARGE SCALE GENOMIC DNA]</scope>
    <source>
        <strain evidence="4 5">DSM 21771</strain>
    </source>
</reference>
<dbReference type="InterPro" id="IPR020053">
    <property type="entry name" value="Ribosome-bd_factorA_CS"/>
</dbReference>
<dbReference type="OrthoDB" id="307788at2"/>
<dbReference type="EMBL" id="FNEN01000009">
    <property type="protein sequence ID" value="SDI94686.1"/>
    <property type="molecule type" value="Genomic_DNA"/>
</dbReference>
<dbReference type="AlphaFoldDB" id="A0A1G8PQY2"/>
<dbReference type="GO" id="GO:0005829">
    <property type="term" value="C:cytosol"/>
    <property type="evidence" value="ECO:0007669"/>
    <property type="project" value="TreeGrafter"/>
</dbReference>
<keyword evidence="2 3" id="KW-0690">Ribosome biogenesis</keyword>
<comment type="subcellular location">
    <subcellularLocation>
        <location evidence="3">Cytoplasm</location>
    </subcellularLocation>
</comment>
<dbReference type="InterPro" id="IPR015946">
    <property type="entry name" value="KH_dom-like_a/b"/>
</dbReference>
<dbReference type="InterPro" id="IPR023799">
    <property type="entry name" value="RbfA_dom_sf"/>
</dbReference>
<keyword evidence="1 3" id="KW-0963">Cytoplasm</keyword>
<dbReference type="GO" id="GO:0030490">
    <property type="term" value="P:maturation of SSU-rRNA"/>
    <property type="evidence" value="ECO:0007669"/>
    <property type="project" value="UniProtKB-UniRule"/>
</dbReference>
<keyword evidence="5" id="KW-1185">Reference proteome</keyword>
<dbReference type="Proteomes" id="UP000198853">
    <property type="component" value="Unassembled WGS sequence"/>
</dbReference>
<sequence length="115" mass="13226">MSQMRAQRVGEQMKKEMSDILMREVKDPRVDFVTVTGVDVTGDLQQATVFVTVLGEPEEQEEALRGLQKARGFIRSEIGKRIQLRKTPEIDFDFDESIAYGNHIEQLLKDLKKED</sequence>
<dbReference type="GO" id="GO:0043024">
    <property type="term" value="F:ribosomal small subunit binding"/>
    <property type="evidence" value="ECO:0007669"/>
    <property type="project" value="TreeGrafter"/>
</dbReference>
<accession>A0A1G8PQY2</accession>
<evidence type="ECO:0000313" key="4">
    <source>
        <dbReference type="EMBL" id="SDI94686.1"/>
    </source>
</evidence>
<evidence type="ECO:0000256" key="2">
    <source>
        <dbReference type="ARBA" id="ARBA00022517"/>
    </source>
</evidence>
<dbReference type="SUPFAM" id="SSF89919">
    <property type="entry name" value="Ribosome-binding factor A, RbfA"/>
    <property type="match status" value="1"/>
</dbReference>
<evidence type="ECO:0000313" key="5">
    <source>
        <dbReference type="Proteomes" id="UP000198853"/>
    </source>
</evidence>
<comment type="function">
    <text evidence="3">One of several proteins that assist in the late maturation steps of the functional core of the 30S ribosomal subunit. Associates with free 30S ribosomal subunits (but not with 30S subunits that are part of 70S ribosomes or polysomes). Required for efficient processing of 16S rRNA. May interact with the 5'-terminal helix region of 16S rRNA.</text>
</comment>